<name>A0ABN2TF54_9ACTN</name>
<feature type="signal peptide" evidence="2">
    <location>
        <begin position="1"/>
        <end position="19"/>
    </location>
</feature>
<dbReference type="Proteomes" id="UP001501585">
    <property type="component" value="Unassembled WGS sequence"/>
</dbReference>
<evidence type="ECO:0000256" key="1">
    <source>
        <dbReference type="SAM" id="MobiDB-lite"/>
    </source>
</evidence>
<keyword evidence="2" id="KW-0732">Signal</keyword>
<feature type="chain" id="PRO_5046845291" evidence="2">
    <location>
        <begin position="20"/>
        <end position="394"/>
    </location>
</feature>
<evidence type="ECO:0000256" key="2">
    <source>
        <dbReference type="SAM" id="SignalP"/>
    </source>
</evidence>
<gene>
    <name evidence="3" type="ORF">GCM10009799_38500</name>
</gene>
<dbReference type="InterPro" id="IPR021516">
    <property type="entry name" value="DUF3179"/>
</dbReference>
<evidence type="ECO:0000313" key="3">
    <source>
        <dbReference type="EMBL" id="GAA2007237.1"/>
    </source>
</evidence>
<organism evidence="3 4">
    <name type="scientific">Nocardiopsis rhodophaea</name>
    <dbReference type="NCBI Taxonomy" id="280238"/>
    <lineage>
        <taxon>Bacteria</taxon>
        <taxon>Bacillati</taxon>
        <taxon>Actinomycetota</taxon>
        <taxon>Actinomycetes</taxon>
        <taxon>Streptosporangiales</taxon>
        <taxon>Nocardiopsidaceae</taxon>
        <taxon>Nocardiopsis</taxon>
    </lineage>
</organism>
<dbReference type="EMBL" id="BAAAPC010000017">
    <property type="protein sequence ID" value="GAA2007237.1"/>
    <property type="molecule type" value="Genomic_DNA"/>
</dbReference>
<feature type="region of interest" description="Disordered" evidence="1">
    <location>
        <begin position="17"/>
        <end position="43"/>
    </location>
</feature>
<comment type="caution">
    <text evidence="3">The sequence shown here is derived from an EMBL/GenBank/DDBJ whole genome shotgun (WGS) entry which is preliminary data.</text>
</comment>
<proteinExistence type="predicted"/>
<dbReference type="Pfam" id="PF11376">
    <property type="entry name" value="DUF3179"/>
    <property type="match status" value="1"/>
</dbReference>
<accession>A0ABN2TF54</accession>
<evidence type="ECO:0000313" key="4">
    <source>
        <dbReference type="Proteomes" id="UP001501585"/>
    </source>
</evidence>
<protein>
    <submittedName>
        <fullName evidence="3">DUF3179 domain-containing protein</fullName>
    </submittedName>
</protein>
<sequence length="394" mass="42331">MAAATVALGLFLSSCADQAPEEGSDQRTPSPDLELGPFEDVPSAIDDPAADTLPEPLIDVDRLISGGPPPDGIPALVDPVYEDAADVDWLESPEPVLAVSLNGDHRAFPVRIMVWHEIVNDTIGDVPAAVTYCPLCDSALAFDRRVGGADGGDEPERVLDLGVSGLLYNSDLVMFDRQTHSLWPQIEGRAVAGTLTGTELERISVTVMDWERWHDAHPDGRVLSQDTGHDRNYGLTPYTGYDDPESDPFLFDEDTDARMPAKTRVVGLGADDTAIAIPVQETAERDVVEVDVGGTPVTVWIEPGVASALDSAQIAEGREVSATGAFRPEADGRNLTFEAVDDGFTDQQTGSTWNILGEAVEGPLAGQRLPAVDHVDTFWFAWVAFSPDTEINTR</sequence>
<keyword evidence="4" id="KW-1185">Reference proteome</keyword>
<reference evidence="3 4" key="1">
    <citation type="journal article" date="2019" name="Int. J. Syst. Evol. Microbiol.">
        <title>The Global Catalogue of Microorganisms (GCM) 10K type strain sequencing project: providing services to taxonomists for standard genome sequencing and annotation.</title>
        <authorList>
            <consortium name="The Broad Institute Genomics Platform"/>
            <consortium name="The Broad Institute Genome Sequencing Center for Infectious Disease"/>
            <person name="Wu L."/>
            <person name="Ma J."/>
        </authorList>
    </citation>
    <scope>NUCLEOTIDE SEQUENCE [LARGE SCALE GENOMIC DNA]</scope>
    <source>
        <strain evidence="3 4">JCM 15313</strain>
    </source>
</reference>